<dbReference type="Proteomes" id="UP000542210">
    <property type="component" value="Unassembled WGS sequence"/>
</dbReference>
<keyword evidence="4" id="KW-1185">Reference proteome</keyword>
<dbReference type="Pfam" id="PF12802">
    <property type="entry name" value="MarR_2"/>
    <property type="match status" value="1"/>
</dbReference>
<dbReference type="PANTHER" id="PTHR33164">
    <property type="entry name" value="TRANSCRIPTIONAL REGULATOR, MARR FAMILY"/>
    <property type="match status" value="1"/>
</dbReference>
<evidence type="ECO:0000256" key="1">
    <source>
        <dbReference type="SAM" id="MobiDB-lite"/>
    </source>
</evidence>
<gene>
    <name evidence="3" type="ORF">BJ982_003196</name>
</gene>
<feature type="domain" description="HTH marR-type" evidence="2">
    <location>
        <begin position="14"/>
        <end position="144"/>
    </location>
</feature>
<organism evidence="3 4">
    <name type="scientific">Sphaerisporangium siamense</name>
    <dbReference type="NCBI Taxonomy" id="795645"/>
    <lineage>
        <taxon>Bacteria</taxon>
        <taxon>Bacillati</taxon>
        <taxon>Actinomycetota</taxon>
        <taxon>Actinomycetes</taxon>
        <taxon>Streptosporangiales</taxon>
        <taxon>Streptosporangiaceae</taxon>
        <taxon>Sphaerisporangium</taxon>
    </lineage>
</organism>
<evidence type="ECO:0000313" key="3">
    <source>
        <dbReference type="EMBL" id="MBB4701652.1"/>
    </source>
</evidence>
<dbReference type="GO" id="GO:0003700">
    <property type="term" value="F:DNA-binding transcription factor activity"/>
    <property type="evidence" value="ECO:0007669"/>
    <property type="project" value="InterPro"/>
</dbReference>
<dbReference type="SMART" id="SM00347">
    <property type="entry name" value="HTH_MARR"/>
    <property type="match status" value="1"/>
</dbReference>
<evidence type="ECO:0000313" key="4">
    <source>
        <dbReference type="Proteomes" id="UP000542210"/>
    </source>
</evidence>
<dbReference type="InterPro" id="IPR036388">
    <property type="entry name" value="WH-like_DNA-bd_sf"/>
</dbReference>
<dbReference type="RefSeq" id="WP_203959157.1">
    <property type="nucleotide sequence ID" value="NZ_BOOV01000016.1"/>
</dbReference>
<dbReference type="InterPro" id="IPR000835">
    <property type="entry name" value="HTH_MarR-typ"/>
</dbReference>
<dbReference type="GO" id="GO:0006950">
    <property type="term" value="P:response to stress"/>
    <property type="evidence" value="ECO:0007669"/>
    <property type="project" value="TreeGrafter"/>
</dbReference>
<protein>
    <submittedName>
        <fullName evidence="3">DNA-binding MarR family transcriptional regulator</fullName>
    </submittedName>
</protein>
<dbReference type="PANTHER" id="PTHR33164:SF43">
    <property type="entry name" value="HTH-TYPE TRANSCRIPTIONAL REPRESSOR YETL"/>
    <property type="match status" value="1"/>
</dbReference>
<comment type="caution">
    <text evidence="3">The sequence shown here is derived from an EMBL/GenBank/DDBJ whole genome shotgun (WGS) entry which is preliminary data.</text>
</comment>
<dbReference type="InterPro" id="IPR039422">
    <property type="entry name" value="MarR/SlyA-like"/>
</dbReference>
<dbReference type="GO" id="GO:0003677">
    <property type="term" value="F:DNA binding"/>
    <property type="evidence" value="ECO:0007669"/>
    <property type="project" value="UniProtKB-KW"/>
</dbReference>
<feature type="region of interest" description="Disordered" evidence="1">
    <location>
        <begin position="140"/>
        <end position="181"/>
    </location>
</feature>
<reference evidence="3 4" key="1">
    <citation type="submission" date="2020-08" db="EMBL/GenBank/DDBJ databases">
        <title>Sequencing the genomes of 1000 actinobacteria strains.</title>
        <authorList>
            <person name="Klenk H.-P."/>
        </authorList>
    </citation>
    <scope>NUCLEOTIDE SEQUENCE [LARGE SCALE GENOMIC DNA]</scope>
    <source>
        <strain evidence="3 4">DSM 45784</strain>
    </source>
</reference>
<proteinExistence type="predicted"/>
<evidence type="ECO:0000259" key="2">
    <source>
        <dbReference type="PROSITE" id="PS50995"/>
    </source>
</evidence>
<sequence length="181" mass="19063">MTASGVPEASGDLAARVWREMRTMVLDLHDRRRQVCAALDMSFVRAKALRRLAAEPATLRRLAADLATDAPYTTVIVDDLVRRGLVVREVHPGDRRQRIVTITEAGARAAALAESILSEPPAPLRALDPADLATLHRILRTLTGPDGPGGPEDADSAGGRDDADGPGGPEGPPGRVSGRGG</sequence>
<name>A0A7W7D7I1_9ACTN</name>
<dbReference type="AlphaFoldDB" id="A0A7W7D7I1"/>
<dbReference type="EMBL" id="JACHND010000001">
    <property type="protein sequence ID" value="MBB4701652.1"/>
    <property type="molecule type" value="Genomic_DNA"/>
</dbReference>
<dbReference type="SUPFAM" id="SSF46785">
    <property type="entry name" value="Winged helix' DNA-binding domain"/>
    <property type="match status" value="1"/>
</dbReference>
<dbReference type="Gene3D" id="1.10.10.10">
    <property type="entry name" value="Winged helix-like DNA-binding domain superfamily/Winged helix DNA-binding domain"/>
    <property type="match status" value="1"/>
</dbReference>
<dbReference type="InterPro" id="IPR036390">
    <property type="entry name" value="WH_DNA-bd_sf"/>
</dbReference>
<keyword evidence="3" id="KW-0238">DNA-binding</keyword>
<dbReference type="PROSITE" id="PS50995">
    <property type="entry name" value="HTH_MARR_2"/>
    <property type="match status" value="1"/>
</dbReference>
<accession>A0A7W7D7I1</accession>